<evidence type="ECO:0000313" key="1">
    <source>
        <dbReference type="EMBL" id="MDT8900455.1"/>
    </source>
</evidence>
<name>A0ABU3NUG7_9FIRM</name>
<protein>
    <submittedName>
        <fullName evidence="1">Uncharacterized protein</fullName>
    </submittedName>
</protein>
<comment type="caution">
    <text evidence="1">The sequence shown here is derived from an EMBL/GenBank/DDBJ whole genome shotgun (WGS) entry which is preliminary data.</text>
</comment>
<dbReference type="RefSeq" id="WP_413779000.1">
    <property type="nucleotide sequence ID" value="NZ_JAUOZS010000001.1"/>
</dbReference>
<reference evidence="1 2" key="1">
    <citation type="submission" date="2023-07" db="EMBL/GenBank/DDBJ databases">
        <title>The novel representative of Negativicutes class, Anaeroselena agilis gen. nov. sp. nov.</title>
        <authorList>
            <person name="Prokofeva M.I."/>
            <person name="Elcheninov A.G."/>
            <person name="Klyukina A."/>
            <person name="Kublanov I.V."/>
            <person name="Frolov E.N."/>
            <person name="Podosokorskaya O.A."/>
        </authorList>
    </citation>
    <scope>NUCLEOTIDE SEQUENCE [LARGE SCALE GENOMIC DNA]</scope>
    <source>
        <strain evidence="1 2">4137-cl</strain>
    </source>
</reference>
<accession>A0ABU3NUG7</accession>
<dbReference type="Proteomes" id="UP001254848">
    <property type="component" value="Unassembled WGS sequence"/>
</dbReference>
<evidence type="ECO:0000313" key="2">
    <source>
        <dbReference type="Proteomes" id="UP001254848"/>
    </source>
</evidence>
<keyword evidence="2" id="KW-1185">Reference proteome</keyword>
<sequence length="157" mass="16920">MSKPKGFPHGLDFTGCLEVTVVLRDFQTLTGRIRGVLGERFTWDDYIKDMSGDPFKKGHKDDKDHKEPKCCEPPKVDVDVEIEEDTKFLLLELTRTAAAASLSSVTCIITGGAVTGVTLAALGTTFPVGACLAINVENILYAGPSATFCEVPITITL</sequence>
<dbReference type="EMBL" id="JAUOZS010000001">
    <property type="protein sequence ID" value="MDT8900455.1"/>
    <property type="molecule type" value="Genomic_DNA"/>
</dbReference>
<proteinExistence type="predicted"/>
<gene>
    <name evidence="1" type="ORF">Q4T40_04255</name>
</gene>
<organism evidence="1 2">
    <name type="scientific">Anaeroselena agilis</name>
    <dbReference type="NCBI Taxonomy" id="3063788"/>
    <lineage>
        <taxon>Bacteria</taxon>
        <taxon>Bacillati</taxon>
        <taxon>Bacillota</taxon>
        <taxon>Negativicutes</taxon>
        <taxon>Acetonemataceae</taxon>
        <taxon>Anaeroselena</taxon>
    </lineage>
</organism>